<dbReference type="Proteomes" id="UP000000393">
    <property type="component" value="Plasmid pNWAT01"/>
</dbReference>
<dbReference type="AlphaFoldDB" id="D8KCC1"/>
<organism evidence="2 3">
    <name type="scientific">Nitrosococcus watsoni (strain C-113)</name>
    <dbReference type="NCBI Taxonomy" id="105559"/>
    <lineage>
        <taxon>Bacteria</taxon>
        <taxon>Pseudomonadati</taxon>
        <taxon>Pseudomonadota</taxon>
        <taxon>Gammaproteobacteria</taxon>
        <taxon>Chromatiales</taxon>
        <taxon>Chromatiaceae</taxon>
        <taxon>Nitrosococcus</taxon>
    </lineage>
</organism>
<evidence type="ECO:0000313" key="3">
    <source>
        <dbReference type="Proteomes" id="UP000000393"/>
    </source>
</evidence>
<dbReference type="HOGENOM" id="CLU_2789729_0_0_6"/>
<keyword evidence="3" id="KW-1185">Reference proteome</keyword>
<feature type="compositionally biased region" description="Basic and acidic residues" evidence="1">
    <location>
        <begin position="20"/>
        <end position="35"/>
    </location>
</feature>
<evidence type="ECO:0000313" key="2">
    <source>
        <dbReference type="EMBL" id="ADJ29862.1"/>
    </source>
</evidence>
<dbReference type="EMBL" id="CP002087">
    <property type="protein sequence ID" value="ADJ29862.1"/>
    <property type="molecule type" value="Genomic_DNA"/>
</dbReference>
<keyword evidence="2" id="KW-0614">Plasmid</keyword>
<sequence>MANASTGRPREAAHRAANNEPRELGEAKNTTKPDEAAATTARVREARRMDKGAEESPPDHQETEPPAR</sequence>
<dbReference type="KEGG" id="nwa:Nwat_3145"/>
<geneLocation type="plasmid" evidence="2 3">
    <name>pNWAT01</name>
</geneLocation>
<evidence type="ECO:0000256" key="1">
    <source>
        <dbReference type="SAM" id="MobiDB-lite"/>
    </source>
</evidence>
<proteinExistence type="predicted"/>
<protein>
    <submittedName>
        <fullName evidence="2">Uncharacterized protein</fullName>
    </submittedName>
</protein>
<name>D8KCC1_NITWC</name>
<feature type="region of interest" description="Disordered" evidence="1">
    <location>
        <begin position="1"/>
        <end position="68"/>
    </location>
</feature>
<accession>D8KCC1</accession>
<reference evidence="3" key="1">
    <citation type="submission" date="2010-06" db="EMBL/GenBank/DDBJ databases">
        <title>Complete sequence of plasmid1 of Nitrosococcus watsoni C-113.</title>
        <authorList>
            <person name="Lucas S."/>
            <person name="Copeland A."/>
            <person name="Lapidus A."/>
            <person name="Cheng J.-F."/>
            <person name="Bruce D."/>
            <person name="Goodwin L."/>
            <person name="Pitluck S."/>
            <person name="Malfatti S.A."/>
            <person name="Chain P.S.G."/>
            <person name="Land M."/>
            <person name="Hauser L."/>
            <person name="Kyrpides N."/>
            <person name="Ivanova N."/>
            <person name="Cambell M.A."/>
            <person name="Heidelberg J.F."/>
            <person name="Klotz M.G."/>
            <person name="Woyke T."/>
        </authorList>
    </citation>
    <scope>NUCLEOTIDE SEQUENCE [LARGE SCALE GENOMIC DNA]</scope>
    <source>
        <strain evidence="3">C-113</strain>
        <plasmid evidence="3">pNWAT01</plasmid>
    </source>
</reference>
<feature type="compositionally biased region" description="Basic and acidic residues" evidence="1">
    <location>
        <begin position="42"/>
        <end position="68"/>
    </location>
</feature>
<gene>
    <name evidence="2" type="ordered locus">Nwat_3145</name>
</gene>